<dbReference type="CDD" id="cd00796">
    <property type="entry name" value="INT_Rci_Hp1_C"/>
    <property type="match status" value="1"/>
</dbReference>
<dbReference type="PROSITE" id="PS51898">
    <property type="entry name" value="TYR_RECOMBINASE"/>
    <property type="match status" value="1"/>
</dbReference>
<dbReference type="Proteomes" id="UP001163714">
    <property type="component" value="Unassembled WGS sequence"/>
</dbReference>
<evidence type="ECO:0000256" key="2">
    <source>
        <dbReference type="ARBA" id="ARBA00023172"/>
    </source>
</evidence>
<keyword evidence="1" id="KW-0229">DNA integration</keyword>
<dbReference type="EMBL" id="JAPDMX010000018">
    <property type="protein sequence ID" value="MCW3172447.1"/>
    <property type="molecule type" value="Genomic_DNA"/>
</dbReference>
<dbReference type="Gene3D" id="1.10.443.10">
    <property type="entry name" value="Intergrase catalytic core"/>
    <property type="match status" value="2"/>
</dbReference>
<dbReference type="InterPro" id="IPR050090">
    <property type="entry name" value="Tyrosine_recombinase_XerCD"/>
</dbReference>
<dbReference type="Pfam" id="PF00589">
    <property type="entry name" value="Phage_integrase"/>
    <property type="match status" value="1"/>
</dbReference>
<sequence>MNVQLLTHSAPHLHSSISQAIDYYIRNVAQYQKAYVNSEQYRFKRLKKELGQYRMIDLNPEIIRSFIDKRLAKVKPASAKRDVCALQRCWNWYRRDLSMRFDDHFKHIRLPTDNTVREFIPTDSQLNQMIMLLPPNVKPVIELLAETACRRSEVLKLTVQDVNLSQRTIYLRNTKNGRDRVVPLSKKACAILSEAINSGKHKLFDAAPDYVTRQFRVAADAVGCPHCVVHSLRHYKLSKLISQGIDHVIVAKISGHQDVRMLQRYVKLDVSGLAHLMD</sequence>
<dbReference type="PANTHER" id="PTHR30349">
    <property type="entry name" value="PHAGE INTEGRASE-RELATED"/>
    <property type="match status" value="1"/>
</dbReference>
<dbReference type="InterPro" id="IPR011010">
    <property type="entry name" value="DNA_brk_join_enz"/>
</dbReference>
<accession>A0ABT3I8R3</accession>
<proteinExistence type="predicted"/>
<dbReference type="InterPro" id="IPR002104">
    <property type="entry name" value="Integrase_catalytic"/>
</dbReference>
<feature type="domain" description="Tyr recombinase" evidence="3">
    <location>
        <begin position="115"/>
        <end position="278"/>
    </location>
</feature>
<dbReference type="InterPro" id="IPR013762">
    <property type="entry name" value="Integrase-like_cat_sf"/>
</dbReference>
<organism evidence="4 5">
    <name type="scientific">Shewanella subflava</name>
    <dbReference type="NCBI Taxonomy" id="2986476"/>
    <lineage>
        <taxon>Bacteria</taxon>
        <taxon>Pseudomonadati</taxon>
        <taxon>Pseudomonadota</taxon>
        <taxon>Gammaproteobacteria</taxon>
        <taxon>Alteromonadales</taxon>
        <taxon>Shewanellaceae</taxon>
        <taxon>Shewanella</taxon>
    </lineage>
</organism>
<evidence type="ECO:0000313" key="5">
    <source>
        <dbReference type="Proteomes" id="UP001163714"/>
    </source>
</evidence>
<evidence type="ECO:0000259" key="3">
    <source>
        <dbReference type="PROSITE" id="PS51898"/>
    </source>
</evidence>
<evidence type="ECO:0000313" key="4">
    <source>
        <dbReference type="EMBL" id="MCW3172447.1"/>
    </source>
</evidence>
<gene>
    <name evidence="4" type="ORF">OHT75_08155</name>
</gene>
<reference evidence="4" key="1">
    <citation type="submission" date="2022-10" db="EMBL/GenBank/DDBJ databases">
        <title>Shewanella flava sp. nov, isolated from the estuary of the Fenhe River into the Yellow River.</title>
        <authorList>
            <person name="Li Y."/>
        </authorList>
    </citation>
    <scope>NUCLEOTIDE SEQUENCE</scope>
    <source>
        <strain evidence="4">FYR11-62</strain>
    </source>
</reference>
<dbReference type="PANTHER" id="PTHR30349:SF94">
    <property type="entry name" value="INTEGRASE_RECOMBINASE HI_1414-RELATED"/>
    <property type="match status" value="1"/>
</dbReference>
<comment type="caution">
    <text evidence="4">The sequence shown here is derived from an EMBL/GenBank/DDBJ whole genome shotgun (WGS) entry which is preliminary data.</text>
</comment>
<dbReference type="SUPFAM" id="SSF56349">
    <property type="entry name" value="DNA breaking-rejoining enzymes"/>
    <property type="match status" value="1"/>
</dbReference>
<dbReference type="RefSeq" id="WP_264725990.1">
    <property type="nucleotide sequence ID" value="NZ_JAPDMX010000018.1"/>
</dbReference>
<keyword evidence="5" id="KW-1185">Reference proteome</keyword>
<evidence type="ECO:0000256" key="1">
    <source>
        <dbReference type="ARBA" id="ARBA00022908"/>
    </source>
</evidence>
<protein>
    <submittedName>
        <fullName evidence="4">Site-specific integrase</fullName>
    </submittedName>
</protein>
<name>A0ABT3I8R3_9GAMM</name>
<keyword evidence="2" id="KW-0233">DNA recombination</keyword>